<proteinExistence type="inferred from homology"/>
<dbReference type="GO" id="GO:0005524">
    <property type="term" value="F:ATP binding"/>
    <property type="evidence" value="ECO:0007669"/>
    <property type="project" value="UniProtKB-UniRule"/>
</dbReference>
<dbReference type="CDD" id="cd02022">
    <property type="entry name" value="DPCK"/>
    <property type="match status" value="1"/>
</dbReference>
<dbReference type="GO" id="GO:0004140">
    <property type="term" value="F:dephospho-CoA kinase activity"/>
    <property type="evidence" value="ECO:0007669"/>
    <property type="project" value="UniProtKB-UniRule"/>
</dbReference>
<dbReference type="InterPro" id="IPR001977">
    <property type="entry name" value="Depp_CoAkinase"/>
</dbReference>
<keyword evidence="3" id="KW-0173">Coenzyme A biosynthesis</keyword>
<keyword evidence="2 3" id="KW-0067">ATP-binding</keyword>
<sequence length="199" mass="21420">MTMIGLTGGIASGKSTAARRLQDHGAVLIDADAVVRQLQAPGGAAIAPMVEAFGPGILDDAGALDRPALGRRIFSDPQAREQLNAIVHPLVRDRSLELVKQARAQKGPDAVIVRDIPLLVETGQADQMDLVLVIEAPRAQRIRRMVEDRGMSPEDAAARIDAQATDEQRREAADDVLVNDGTVAELEAAVDAWWQRRIV</sequence>
<comment type="function">
    <text evidence="3">Catalyzes the phosphorylation of the 3'-hydroxyl group of dephosphocoenzyme A to form coenzyme A.</text>
</comment>
<evidence type="ECO:0000313" key="5">
    <source>
        <dbReference type="EMBL" id="EME37861.1"/>
    </source>
</evidence>
<dbReference type="NCBIfam" id="NF002879">
    <property type="entry name" value="PRK03333.1"/>
    <property type="match status" value="1"/>
</dbReference>
<keyword evidence="3" id="KW-0808">Transferase</keyword>
<keyword evidence="3 5" id="KW-0418">Kinase</keyword>
<protein>
    <recommendedName>
        <fullName evidence="3 4">Dephospho-CoA kinase</fullName>
        <ecNumber evidence="3 4">2.7.1.24</ecNumber>
    </recommendedName>
    <alternativeName>
        <fullName evidence="3">Dephosphocoenzyme A kinase</fullName>
    </alternativeName>
</protein>
<dbReference type="PROSITE" id="PS51219">
    <property type="entry name" value="DPCK"/>
    <property type="match status" value="1"/>
</dbReference>
<dbReference type="EMBL" id="ANHZ02000001">
    <property type="protein sequence ID" value="EME37861.1"/>
    <property type="molecule type" value="Genomic_DNA"/>
</dbReference>
<dbReference type="PANTHER" id="PTHR10695">
    <property type="entry name" value="DEPHOSPHO-COA KINASE-RELATED"/>
    <property type="match status" value="1"/>
</dbReference>
<keyword evidence="3" id="KW-0963">Cytoplasm</keyword>
<evidence type="ECO:0000256" key="2">
    <source>
        <dbReference type="ARBA" id="ARBA00022840"/>
    </source>
</evidence>
<gene>
    <name evidence="3" type="primary">coaE</name>
    <name evidence="5" type="ORF">C884_00056</name>
</gene>
<dbReference type="UniPathway" id="UPA00241">
    <property type="reaction ID" value="UER00356"/>
</dbReference>
<keyword evidence="6" id="KW-1185">Reference proteome</keyword>
<comment type="caution">
    <text evidence="5">The sequence shown here is derived from an EMBL/GenBank/DDBJ whole genome shotgun (WGS) entry which is preliminary data.</text>
</comment>
<dbReference type="PANTHER" id="PTHR10695:SF46">
    <property type="entry name" value="BIFUNCTIONAL COENZYME A SYNTHASE-RELATED"/>
    <property type="match status" value="1"/>
</dbReference>
<comment type="similarity">
    <text evidence="3">Belongs to the CoaE family.</text>
</comment>
<dbReference type="GO" id="GO:0015937">
    <property type="term" value="P:coenzyme A biosynthetic process"/>
    <property type="evidence" value="ECO:0007669"/>
    <property type="project" value="UniProtKB-UniRule"/>
</dbReference>
<comment type="catalytic activity">
    <reaction evidence="3">
        <text>3'-dephospho-CoA + ATP = ADP + CoA + H(+)</text>
        <dbReference type="Rhea" id="RHEA:18245"/>
        <dbReference type="ChEBI" id="CHEBI:15378"/>
        <dbReference type="ChEBI" id="CHEBI:30616"/>
        <dbReference type="ChEBI" id="CHEBI:57287"/>
        <dbReference type="ChEBI" id="CHEBI:57328"/>
        <dbReference type="ChEBI" id="CHEBI:456216"/>
        <dbReference type="EC" id="2.7.1.24"/>
    </reaction>
</comment>
<evidence type="ECO:0000256" key="3">
    <source>
        <dbReference type="HAMAP-Rule" id="MF_00376"/>
    </source>
</evidence>
<dbReference type="EC" id="2.7.1.24" evidence="3 4"/>
<dbReference type="HAMAP" id="MF_00376">
    <property type="entry name" value="Dephospho_CoA_kinase"/>
    <property type="match status" value="1"/>
</dbReference>
<dbReference type="Proteomes" id="UP000009877">
    <property type="component" value="Unassembled WGS sequence"/>
</dbReference>
<dbReference type="AlphaFoldDB" id="M2XFJ3"/>
<feature type="binding site" evidence="3">
    <location>
        <begin position="11"/>
        <end position="16"/>
    </location>
    <ligand>
        <name>ATP</name>
        <dbReference type="ChEBI" id="CHEBI:30616"/>
    </ligand>
</feature>
<comment type="pathway">
    <text evidence="3">Cofactor biosynthesis; coenzyme A biosynthesis; CoA from (R)-pantothenate: step 5/5.</text>
</comment>
<dbReference type="NCBIfam" id="TIGR00152">
    <property type="entry name" value="dephospho-CoA kinase"/>
    <property type="match status" value="1"/>
</dbReference>
<dbReference type="InterPro" id="IPR027417">
    <property type="entry name" value="P-loop_NTPase"/>
</dbReference>
<organism evidence="5 6">
    <name type="scientific">Kocuria palustris PEL</name>
    <dbReference type="NCBI Taxonomy" id="1236550"/>
    <lineage>
        <taxon>Bacteria</taxon>
        <taxon>Bacillati</taxon>
        <taxon>Actinomycetota</taxon>
        <taxon>Actinomycetes</taxon>
        <taxon>Micrococcales</taxon>
        <taxon>Micrococcaceae</taxon>
        <taxon>Kocuria</taxon>
    </lineage>
</organism>
<comment type="subcellular location">
    <subcellularLocation>
        <location evidence="3">Cytoplasm</location>
    </subcellularLocation>
</comment>
<accession>M2XFJ3</accession>
<dbReference type="Pfam" id="PF01121">
    <property type="entry name" value="CoaE"/>
    <property type="match status" value="1"/>
</dbReference>
<dbReference type="SUPFAM" id="SSF52540">
    <property type="entry name" value="P-loop containing nucleoside triphosphate hydrolases"/>
    <property type="match status" value="1"/>
</dbReference>
<dbReference type="GO" id="GO:0005737">
    <property type="term" value="C:cytoplasm"/>
    <property type="evidence" value="ECO:0007669"/>
    <property type="project" value="UniProtKB-SubCell"/>
</dbReference>
<dbReference type="Gene3D" id="3.40.50.300">
    <property type="entry name" value="P-loop containing nucleotide triphosphate hydrolases"/>
    <property type="match status" value="1"/>
</dbReference>
<dbReference type="STRING" id="71999.KPaMU14_06045"/>
<evidence type="ECO:0000256" key="1">
    <source>
        <dbReference type="ARBA" id="ARBA00022741"/>
    </source>
</evidence>
<keyword evidence="1 3" id="KW-0547">Nucleotide-binding</keyword>
<name>M2XFJ3_9MICC</name>
<evidence type="ECO:0000256" key="4">
    <source>
        <dbReference type="NCBIfam" id="TIGR00152"/>
    </source>
</evidence>
<reference evidence="5 6" key="1">
    <citation type="journal article" date="2014" name="Genome Announc.">
        <title>Draft Genome Sequence of Kocuria palustris PEL.</title>
        <authorList>
            <person name="Sharma G."/>
            <person name="Khatri I."/>
            <person name="Subramanian S."/>
        </authorList>
    </citation>
    <scope>NUCLEOTIDE SEQUENCE [LARGE SCALE GENOMIC DNA]</scope>
    <source>
        <strain evidence="5 6">PEL</strain>
    </source>
</reference>
<dbReference type="RefSeq" id="WP_006213204.1">
    <property type="nucleotide sequence ID" value="NZ_ANHZ02000001.1"/>
</dbReference>
<evidence type="ECO:0000313" key="6">
    <source>
        <dbReference type="Proteomes" id="UP000009877"/>
    </source>
</evidence>